<dbReference type="Proteomes" id="UP001457282">
    <property type="component" value="Unassembled WGS sequence"/>
</dbReference>
<accession>A0AAW1XQ01</accession>
<gene>
    <name evidence="2" type="ORF">M0R45_015166</name>
</gene>
<proteinExistence type="predicted"/>
<dbReference type="AlphaFoldDB" id="A0AAW1XQ01"/>
<reference evidence="2 3" key="1">
    <citation type="journal article" date="2023" name="G3 (Bethesda)">
        <title>A chromosome-length genome assembly and annotation of blackberry (Rubus argutus, cv. 'Hillquist').</title>
        <authorList>
            <person name="Bruna T."/>
            <person name="Aryal R."/>
            <person name="Dudchenko O."/>
            <person name="Sargent D.J."/>
            <person name="Mead D."/>
            <person name="Buti M."/>
            <person name="Cavallini A."/>
            <person name="Hytonen T."/>
            <person name="Andres J."/>
            <person name="Pham M."/>
            <person name="Weisz D."/>
            <person name="Mascagni F."/>
            <person name="Usai G."/>
            <person name="Natali L."/>
            <person name="Bassil N."/>
            <person name="Fernandez G.E."/>
            <person name="Lomsadze A."/>
            <person name="Armour M."/>
            <person name="Olukolu B."/>
            <person name="Poorten T."/>
            <person name="Britton C."/>
            <person name="Davik J."/>
            <person name="Ashrafi H."/>
            <person name="Aiden E.L."/>
            <person name="Borodovsky M."/>
            <person name="Worthington M."/>
        </authorList>
    </citation>
    <scope>NUCLEOTIDE SEQUENCE [LARGE SCALE GENOMIC DNA]</scope>
    <source>
        <strain evidence="2">PI 553951</strain>
    </source>
</reference>
<evidence type="ECO:0000259" key="1">
    <source>
        <dbReference type="Pfam" id="PF10536"/>
    </source>
</evidence>
<evidence type="ECO:0000313" key="2">
    <source>
        <dbReference type="EMBL" id="KAK9938426.1"/>
    </source>
</evidence>
<name>A0AAW1XQ01_RUBAR</name>
<dbReference type="InterPro" id="IPR019557">
    <property type="entry name" value="AminoTfrase-like_pln_mobile"/>
</dbReference>
<dbReference type="InterPro" id="IPR044824">
    <property type="entry name" value="MAIN-like"/>
</dbReference>
<dbReference type="Pfam" id="PF10536">
    <property type="entry name" value="PMD"/>
    <property type="match status" value="1"/>
</dbReference>
<feature type="domain" description="Aminotransferase-like plant mobile" evidence="1">
    <location>
        <begin position="28"/>
        <end position="329"/>
    </location>
</feature>
<sequence>MVSPKDGKQTRRVARLAGKYCSIWNQAGICEAIMSSKYEVRCNKDIILGLAKFWTSETNTFLFLWGEETITLEDLMVLRGFPVLGRPVMTPVIGSMVEMVGEMEKKRVEMYRNTKAKKACHWNWLRHFIEQKGCNYEHVAFLSLWLSRFVFPSLPEESIGKHVFPIAAHLSQGTRVALAHAVLAGLYKDLTFLKQQTLCCIEEISVASPFQLLQLWALERFQNILHVPPNALKPGEPRAARWHKVSSRITLPLVRSVVQLAENFQWRPYAAVLSNWCHSSYYKEEKIRFVDSTNFSDENLQSYVKCLCASELVGVGGGKEKYLPHRVAM</sequence>
<keyword evidence="3" id="KW-1185">Reference proteome</keyword>
<comment type="caution">
    <text evidence="2">The sequence shown here is derived from an EMBL/GenBank/DDBJ whole genome shotgun (WGS) entry which is preliminary data.</text>
</comment>
<protein>
    <recommendedName>
        <fullName evidence="1">Aminotransferase-like plant mobile domain-containing protein</fullName>
    </recommendedName>
</protein>
<dbReference type="PANTHER" id="PTHR46033">
    <property type="entry name" value="PROTEIN MAIN-LIKE 2"/>
    <property type="match status" value="1"/>
</dbReference>
<evidence type="ECO:0000313" key="3">
    <source>
        <dbReference type="Proteomes" id="UP001457282"/>
    </source>
</evidence>
<organism evidence="2 3">
    <name type="scientific">Rubus argutus</name>
    <name type="common">Southern blackberry</name>
    <dbReference type="NCBI Taxonomy" id="59490"/>
    <lineage>
        <taxon>Eukaryota</taxon>
        <taxon>Viridiplantae</taxon>
        <taxon>Streptophyta</taxon>
        <taxon>Embryophyta</taxon>
        <taxon>Tracheophyta</taxon>
        <taxon>Spermatophyta</taxon>
        <taxon>Magnoliopsida</taxon>
        <taxon>eudicotyledons</taxon>
        <taxon>Gunneridae</taxon>
        <taxon>Pentapetalae</taxon>
        <taxon>rosids</taxon>
        <taxon>fabids</taxon>
        <taxon>Rosales</taxon>
        <taxon>Rosaceae</taxon>
        <taxon>Rosoideae</taxon>
        <taxon>Rosoideae incertae sedis</taxon>
        <taxon>Rubus</taxon>
    </lineage>
</organism>
<dbReference type="EMBL" id="JBEDUW010000003">
    <property type="protein sequence ID" value="KAK9938426.1"/>
    <property type="molecule type" value="Genomic_DNA"/>
</dbReference>
<dbReference type="GO" id="GO:0010073">
    <property type="term" value="P:meristem maintenance"/>
    <property type="evidence" value="ECO:0007669"/>
    <property type="project" value="InterPro"/>
</dbReference>
<dbReference type="PANTHER" id="PTHR46033:SF83">
    <property type="entry name" value="PROTEIN MAINTENANCE OF MERISTEMS-LIKE"/>
    <property type="match status" value="1"/>
</dbReference>